<proteinExistence type="predicted"/>
<feature type="compositionally biased region" description="Basic and acidic residues" evidence="2">
    <location>
        <begin position="155"/>
        <end position="171"/>
    </location>
</feature>
<evidence type="ECO:0000256" key="1">
    <source>
        <dbReference type="SAM" id="Coils"/>
    </source>
</evidence>
<evidence type="ECO:0000313" key="4">
    <source>
        <dbReference type="Proteomes" id="UP000796880"/>
    </source>
</evidence>
<dbReference type="EMBL" id="VOIH02000009">
    <property type="protein sequence ID" value="KAF3436951.1"/>
    <property type="molecule type" value="Genomic_DNA"/>
</dbReference>
<dbReference type="AlphaFoldDB" id="A0A8K0DYC3"/>
<reference evidence="3" key="1">
    <citation type="submission" date="2020-03" db="EMBL/GenBank/DDBJ databases">
        <title>A high-quality chromosome-level genome assembly of a woody plant with both climbing and erect habits, Rhamnella rubrinervis.</title>
        <authorList>
            <person name="Lu Z."/>
            <person name="Yang Y."/>
            <person name="Zhu X."/>
            <person name="Sun Y."/>
        </authorList>
    </citation>
    <scope>NUCLEOTIDE SEQUENCE</scope>
    <source>
        <strain evidence="3">BYM</strain>
        <tissue evidence="3">Leaf</tissue>
    </source>
</reference>
<comment type="caution">
    <text evidence="3">The sequence shown here is derived from an EMBL/GenBank/DDBJ whole genome shotgun (WGS) entry which is preliminary data.</text>
</comment>
<dbReference type="Proteomes" id="UP000796880">
    <property type="component" value="Unassembled WGS sequence"/>
</dbReference>
<feature type="coiled-coil region" evidence="1">
    <location>
        <begin position="28"/>
        <end position="76"/>
    </location>
</feature>
<evidence type="ECO:0000256" key="2">
    <source>
        <dbReference type="SAM" id="MobiDB-lite"/>
    </source>
</evidence>
<keyword evidence="4" id="KW-1185">Reference proteome</keyword>
<keyword evidence="1" id="KW-0175">Coiled coil</keyword>
<protein>
    <submittedName>
        <fullName evidence="3">Uncharacterized protein</fullName>
    </submittedName>
</protein>
<feature type="compositionally biased region" description="Polar residues" evidence="2">
    <location>
        <begin position="96"/>
        <end position="107"/>
    </location>
</feature>
<feature type="compositionally biased region" description="Polar residues" evidence="2">
    <location>
        <begin position="137"/>
        <end position="147"/>
    </location>
</feature>
<name>A0A8K0DYC3_9ROSA</name>
<feature type="compositionally biased region" description="Basic and acidic residues" evidence="2">
    <location>
        <begin position="77"/>
        <end position="95"/>
    </location>
</feature>
<gene>
    <name evidence="3" type="ORF">FNV43_RR19704</name>
</gene>
<sequence>MQLAQTSRFLYEAIVKVDVACKKKTAAYESSAETNKTLQATNKTLEANNLHLKQAAADANSRAEQAELKLLQAEKKWSETDQKLAEKNKELEAQRTSHAVESGTSYKLSLARHEEKDRLPQGSRGRLPPSPKRNDSKTSQNRTTSHWRTAPTEKSSPHEKDSFDEAMEEARTNTAGPSTNAKEVASASQPSQEEV</sequence>
<accession>A0A8K0DYC3</accession>
<organism evidence="3 4">
    <name type="scientific">Rhamnella rubrinervis</name>
    <dbReference type="NCBI Taxonomy" id="2594499"/>
    <lineage>
        <taxon>Eukaryota</taxon>
        <taxon>Viridiplantae</taxon>
        <taxon>Streptophyta</taxon>
        <taxon>Embryophyta</taxon>
        <taxon>Tracheophyta</taxon>
        <taxon>Spermatophyta</taxon>
        <taxon>Magnoliopsida</taxon>
        <taxon>eudicotyledons</taxon>
        <taxon>Gunneridae</taxon>
        <taxon>Pentapetalae</taxon>
        <taxon>rosids</taxon>
        <taxon>fabids</taxon>
        <taxon>Rosales</taxon>
        <taxon>Rhamnaceae</taxon>
        <taxon>rhamnoid group</taxon>
        <taxon>Rhamneae</taxon>
        <taxon>Rhamnella</taxon>
    </lineage>
</organism>
<evidence type="ECO:0000313" key="3">
    <source>
        <dbReference type="EMBL" id="KAF3436951.1"/>
    </source>
</evidence>
<feature type="region of interest" description="Disordered" evidence="2">
    <location>
        <begin position="77"/>
        <end position="195"/>
    </location>
</feature>
<feature type="compositionally biased region" description="Polar residues" evidence="2">
    <location>
        <begin position="172"/>
        <end position="195"/>
    </location>
</feature>